<reference evidence="2" key="1">
    <citation type="journal article" date="2019" name="Sci. Rep.">
        <title>Draft genome of Tanacetum cinerariifolium, the natural source of mosquito coil.</title>
        <authorList>
            <person name="Yamashiro T."/>
            <person name="Shiraishi A."/>
            <person name="Satake H."/>
            <person name="Nakayama K."/>
        </authorList>
    </citation>
    <scope>NUCLEOTIDE SEQUENCE</scope>
</reference>
<proteinExistence type="predicted"/>
<dbReference type="AlphaFoldDB" id="A0A699WSL2"/>
<comment type="caution">
    <text evidence="2">The sequence shown here is derived from an EMBL/GenBank/DDBJ whole genome shotgun (WGS) entry which is preliminary data.</text>
</comment>
<feature type="region of interest" description="Disordered" evidence="1">
    <location>
        <begin position="34"/>
        <end position="59"/>
    </location>
</feature>
<organism evidence="2">
    <name type="scientific">Tanacetum cinerariifolium</name>
    <name type="common">Dalmatian daisy</name>
    <name type="synonym">Chrysanthemum cinerariifolium</name>
    <dbReference type="NCBI Taxonomy" id="118510"/>
    <lineage>
        <taxon>Eukaryota</taxon>
        <taxon>Viridiplantae</taxon>
        <taxon>Streptophyta</taxon>
        <taxon>Embryophyta</taxon>
        <taxon>Tracheophyta</taxon>
        <taxon>Spermatophyta</taxon>
        <taxon>Magnoliopsida</taxon>
        <taxon>eudicotyledons</taxon>
        <taxon>Gunneridae</taxon>
        <taxon>Pentapetalae</taxon>
        <taxon>asterids</taxon>
        <taxon>campanulids</taxon>
        <taxon>Asterales</taxon>
        <taxon>Asteraceae</taxon>
        <taxon>Asteroideae</taxon>
        <taxon>Anthemideae</taxon>
        <taxon>Anthemidinae</taxon>
        <taxon>Tanacetum</taxon>
    </lineage>
</organism>
<evidence type="ECO:0000256" key="1">
    <source>
        <dbReference type="SAM" id="MobiDB-lite"/>
    </source>
</evidence>
<protein>
    <submittedName>
        <fullName evidence="2">Uncharacterized protein</fullName>
    </submittedName>
</protein>
<evidence type="ECO:0000313" key="2">
    <source>
        <dbReference type="EMBL" id="GFD50752.1"/>
    </source>
</evidence>
<feature type="compositionally biased region" description="Acidic residues" evidence="1">
    <location>
        <begin position="48"/>
        <end position="59"/>
    </location>
</feature>
<feature type="non-terminal residue" evidence="2">
    <location>
        <position position="1"/>
    </location>
</feature>
<dbReference type="EMBL" id="BKCJ011761256">
    <property type="protein sequence ID" value="GFD50752.1"/>
    <property type="molecule type" value="Genomic_DNA"/>
</dbReference>
<gene>
    <name evidence="2" type="ORF">Tci_922721</name>
</gene>
<sequence>LNDLDNATLHIDGQSTEVDVPPDIIIDVVDEDDDITDDEDVLPHDLAESDNEDLINVDDDGVDKVYSSEEED</sequence>
<accession>A0A699WSL2</accession>
<name>A0A699WSL2_TANCI</name>